<keyword evidence="6" id="KW-1185">Reference proteome</keyword>
<dbReference type="InterPro" id="IPR015422">
    <property type="entry name" value="PyrdxlP-dep_Trfase_small"/>
</dbReference>
<dbReference type="InterPro" id="IPR050881">
    <property type="entry name" value="LL-DAP_aminotransferase"/>
</dbReference>
<dbReference type="PANTHER" id="PTHR42832">
    <property type="entry name" value="AMINO ACID AMINOTRANSFERASE"/>
    <property type="match status" value="1"/>
</dbReference>
<evidence type="ECO:0000313" key="6">
    <source>
        <dbReference type="Proteomes" id="UP001189619"/>
    </source>
</evidence>
<dbReference type="Gene3D" id="3.90.1150.10">
    <property type="entry name" value="Aspartate Aminotransferase, domain 1"/>
    <property type="match status" value="1"/>
</dbReference>
<feature type="domain" description="Aminotransferase class I/classII large" evidence="4">
    <location>
        <begin position="92"/>
        <end position="442"/>
    </location>
</feature>
<dbReference type="PANTHER" id="PTHR42832:SF3">
    <property type="entry name" value="L-GLUTAMINE--4-(METHYLSULFANYL)-2-OXOBUTANOATE AMINOTRANSFERASE"/>
    <property type="match status" value="1"/>
</dbReference>
<dbReference type="SUPFAM" id="SSF53383">
    <property type="entry name" value="PLP-dependent transferases"/>
    <property type="match status" value="1"/>
</dbReference>
<dbReference type="NCBIfam" id="NF005977">
    <property type="entry name" value="PRK08068.1"/>
    <property type="match status" value="1"/>
</dbReference>
<organism evidence="5 6">
    <name type="scientific">Brevibacillus aydinogluensis</name>
    <dbReference type="NCBI Taxonomy" id="927786"/>
    <lineage>
        <taxon>Bacteria</taxon>
        <taxon>Bacillati</taxon>
        <taxon>Bacillota</taxon>
        <taxon>Bacilli</taxon>
        <taxon>Bacillales</taxon>
        <taxon>Paenibacillaceae</taxon>
        <taxon>Brevibacillus</taxon>
    </lineage>
</organism>
<gene>
    <name evidence="5" type="ORF">BSPP4475_05065</name>
</gene>
<reference evidence="5" key="1">
    <citation type="submission" date="2023-07" db="EMBL/GenBank/DDBJ databases">
        <authorList>
            <person name="Ivanov I."/>
            <person name="Teneva D."/>
            <person name="Stoikov I."/>
        </authorList>
    </citation>
    <scope>NUCLEOTIDE SEQUENCE</scope>
    <source>
        <strain evidence="5">4475</strain>
    </source>
</reference>
<keyword evidence="3 5" id="KW-0808">Transferase</keyword>
<proteinExistence type="predicted"/>
<dbReference type="AlphaFoldDB" id="A0AA48M9V2"/>
<sequence>MKPGSGSACADAVPIPAGAFLTDKNVEMSICPFFCTGKGAFCLAADVCTIYPRERNERLMRIQPSAMIDRLPTQFFASLVAKVNKAIAAGHDVINLGQGNPDLPTPPHIVEELQVHAARPVHHKYPPFSGRVELKRAVAHWYKQEFDVDLDPEEEVAILFGSKTGLVEICQVLLNPGDVALVPDPGYPDYWSGVAIADGRMVMMPLRAANGFLPDYGELAREDLDKAKLMFLNYPNNPTAVNAPYEFFEETVRFARKHEIVVCHDFAYGAISFDGKKPVSFLQVPGAKEVGVEFYTLSKTYNMAGWRVGAMVGNRELVRLINLIQDHYFCSLFGAIQMAAVRALTDSQQCVRELVAVYESRRNALFSNLHRIGWEAAPSQGSFFTWLPVPKGFTSAEFADLLLEKAHVAVAPGVGFGPTGEGYVRAALLASEERLAEAVARIERLGIFSPCN</sequence>
<dbReference type="Pfam" id="PF00155">
    <property type="entry name" value="Aminotran_1_2"/>
    <property type="match status" value="1"/>
</dbReference>
<comment type="cofactor">
    <cofactor evidence="1">
        <name>pyridoxal 5'-phosphate</name>
        <dbReference type="ChEBI" id="CHEBI:597326"/>
    </cofactor>
</comment>
<dbReference type="GO" id="GO:0008483">
    <property type="term" value="F:transaminase activity"/>
    <property type="evidence" value="ECO:0007669"/>
    <property type="project" value="UniProtKB-KW"/>
</dbReference>
<dbReference type="Proteomes" id="UP001189619">
    <property type="component" value="Chromosome"/>
</dbReference>
<dbReference type="EMBL" id="OY569118">
    <property type="protein sequence ID" value="CAJ1001698.1"/>
    <property type="molecule type" value="Genomic_DNA"/>
</dbReference>
<accession>A0AA48M9V2</accession>
<dbReference type="Gene3D" id="3.40.640.10">
    <property type="entry name" value="Type I PLP-dependent aspartate aminotransferase-like (Major domain)"/>
    <property type="match status" value="1"/>
</dbReference>
<dbReference type="KEGG" id="bayd:BSPP4475_05065"/>
<evidence type="ECO:0000256" key="1">
    <source>
        <dbReference type="ARBA" id="ARBA00001933"/>
    </source>
</evidence>
<dbReference type="EC" id="2.6.1.117" evidence="5"/>
<evidence type="ECO:0000256" key="3">
    <source>
        <dbReference type="ARBA" id="ARBA00022679"/>
    </source>
</evidence>
<evidence type="ECO:0000313" key="5">
    <source>
        <dbReference type="EMBL" id="CAJ1001698.1"/>
    </source>
</evidence>
<name>A0AA48M9V2_9BACL</name>
<dbReference type="GO" id="GO:0030170">
    <property type="term" value="F:pyridoxal phosphate binding"/>
    <property type="evidence" value="ECO:0007669"/>
    <property type="project" value="InterPro"/>
</dbReference>
<dbReference type="InterPro" id="IPR015421">
    <property type="entry name" value="PyrdxlP-dep_Trfase_major"/>
</dbReference>
<protein>
    <submittedName>
        <fullName evidence="5">LL-diaminopimelate aminotransferase</fullName>
        <ecNumber evidence="5">2.6.1.117</ecNumber>
    </submittedName>
</protein>
<dbReference type="InterPro" id="IPR004839">
    <property type="entry name" value="Aminotransferase_I/II_large"/>
</dbReference>
<evidence type="ECO:0000259" key="4">
    <source>
        <dbReference type="Pfam" id="PF00155"/>
    </source>
</evidence>
<dbReference type="InterPro" id="IPR015424">
    <property type="entry name" value="PyrdxlP-dep_Trfase"/>
</dbReference>
<keyword evidence="2 5" id="KW-0032">Aminotransferase</keyword>
<evidence type="ECO:0000256" key="2">
    <source>
        <dbReference type="ARBA" id="ARBA00022576"/>
    </source>
</evidence>
<dbReference type="CDD" id="cd00609">
    <property type="entry name" value="AAT_like"/>
    <property type="match status" value="1"/>
</dbReference>